<name>A0AAD3CJI3_9STRA</name>
<keyword evidence="5" id="KW-1185">Reference proteome</keyword>
<evidence type="ECO:0000256" key="2">
    <source>
        <dbReference type="SAM" id="MobiDB-lite"/>
    </source>
</evidence>
<proteinExistence type="predicted"/>
<accession>A0AAD3CJI3</accession>
<reference evidence="4 5" key="1">
    <citation type="journal article" date="2021" name="Sci. Rep.">
        <title>The genome of the diatom Chaetoceros tenuissimus carries an ancient integrated fragment of an extant virus.</title>
        <authorList>
            <person name="Hongo Y."/>
            <person name="Kimura K."/>
            <person name="Takaki Y."/>
            <person name="Yoshida Y."/>
            <person name="Baba S."/>
            <person name="Kobayashi G."/>
            <person name="Nagasaki K."/>
            <person name="Hano T."/>
            <person name="Tomaru Y."/>
        </authorList>
    </citation>
    <scope>NUCLEOTIDE SEQUENCE [LARGE SCALE GENOMIC DNA]</scope>
    <source>
        <strain evidence="4 5">NIES-3715</strain>
    </source>
</reference>
<feature type="coiled-coil region" evidence="1">
    <location>
        <begin position="79"/>
        <end position="129"/>
    </location>
</feature>
<organism evidence="4 5">
    <name type="scientific">Chaetoceros tenuissimus</name>
    <dbReference type="NCBI Taxonomy" id="426638"/>
    <lineage>
        <taxon>Eukaryota</taxon>
        <taxon>Sar</taxon>
        <taxon>Stramenopiles</taxon>
        <taxon>Ochrophyta</taxon>
        <taxon>Bacillariophyta</taxon>
        <taxon>Coscinodiscophyceae</taxon>
        <taxon>Chaetocerotophycidae</taxon>
        <taxon>Chaetocerotales</taxon>
        <taxon>Chaetocerotaceae</taxon>
        <taxon>Chaetoceros</taxon>
    </lineage>
</organism>
<dbReference type="AlphaFoldDB" id="A0AAD3CJI3"/>
<gene>
    <name evidence="4" type="ORF">CTEN210_02403</name>
</gene>
<keyword evidence="3" id="KW-0812">Transmembrane</keyword>
<feature type="compositionally biased region" description="Polar residues" evidence="2">
    <location>
        <begin position="7"/>
        <end position="21"/>
    </location>
</feature>
<evidence type="ECO:0000313" key="5">
    <source>
        <dbReference type="Proteomes" id="UP001054902"/>
    </source>
</evidence>
<feature type="region of interest" description="Disordered" evidence="2">
    <location>
        <begin position="1"/>
        <end position="21"/>
    </location>
</feature>
<keyword evidence="1" id="KW-0175">Coiled coil</keyword>
<evidence type="ECO:0000256" key="1">
    <source>
        <dbReference type="SAM" id="Coils"/>
    </source>
</evidence>
<dbReference type="Proteomes" id="UP001054902">
    <property type="component" value="Unassembled WGS sequence"/>
</dbReference>
<dbReference type="EMBL" id="BLLK01000022">
    <property type="protein sequence ID" value="GFH45929.1"/>
    <property type="molecule type" value="Genomic_DNA"/>
</dbReference>
<keyword evidence="3" id="KW-1133">Transmembrane helix</keyword>
<evidence type="ECO:0000256" key="3">
    <source>
        <dbReference type="SAM" id="Phobius"/>
    </source>
</evidence>
<comment type="caution">
    <text evidence="4">The sequence shown here is derived from an EMBL/GenBank/DDBJ whole genome shotgun (WGS) entry which is preliminary data.</text>
</comment>
<evidence type="ECO:0000313" key="4">
    <source>
        <dbReference type="EMBL" id="GFH45929.1"/>
    </source>
</evidence>
<sequence>MKDNTIDENSSLLNDDSGRSNATPIDYETLMNLALENTSKRVAEEERQRRKRYTTIITILIVMLISIITVTVLTAVPAEEELHKEVGLLKNELENMHSQLEDMKDNSDVSALYEEIEEKKKLIQIIESDPAIDDDTKDQMVHTMMLEIQDIKKKIVMIQNSENQSTRP</sequence>
<keyword evidence="3" id="KW-0472">Membrane</keyword>
<feature type="transmembrane region" description="Helical" evidence="3">
    <location>
        <begin position="56"/>
        <end position="76"/>
    </location>
</feature>
<protein>
    <submittedName>
        <fullName evidence="4">Uncharacterized protein</fullName>
    </submittedName>
</protein>